<dbReference type="GO" id="GO:0008233">
    <property type="term" value="F:peptidase activity"/>
    <property type="evidence" value="ECO:0007669"/>
    <property type="project" value="InterPro"/>
</dbReference>
<dbReference type="PATRIC" id="fig|1117379.3.peg.979"/>
<evidence type="ECO:0000313" key="4">
    <source>
        <dbReference type="Proteomes" id="UP000006316"/>
    </source>
</evidence>
<dbReference type="InterPro" id="IPR050266">
    <property type="entry name" value="AB_hydrolase_sf"/>
</dbReference>
<name>K6CHU9_9BACI</name>
<dbReference type="AlphaFoldDB" id="K6CHU9"/>
<reference evidence="3 4" key="1">
    <citation type="journal article" date="2012" name="Front. Microbiol.">
        <title>Redundancy and modularity in membrane-associated dissimilatory nitrate reduction in Bacillus.</title>
        <authorList>
            <person name="Heylen K."/>
            <person name="Keltjens J."/>
        </authorList>
    </citation>
    <scope>NUCLEOTIDE SEQUENCE [LARGE SCALE GENOMIC DNA]</scope>
    <source>
        <strain evidence="4">LMG 21833T</strain>
    </source>
</reference>
<dbReference type="InterPro" id="IPR029058">
    <property type="entry name" value="AB_hydrolase_fold"/>
</dbReference>
<feature type="domain" description="Serine aminopeptidase S33" evidence="2">
    <location>
        <begin position="54"/>
        <end position="306"/>
    </location>
</feature>
<dbReference type="eggNOG" id="COG2267">
    <property type="taxonomic scope" value="Bacteria"/>
</dbReference>
<dbReference type="GO" id="GO:0006508">
    <property type="term" value="P:proteolysis"/>
    <property type="evidence" value="ECO:0007669"/>
    <property type="project" value="InterPro"/>
</dbReference>
<dbReference type="RefSeq" id="WP_007083977.1">
    <property type="nucleotide sequence ID" value="NZ_AJLS01000036.1"/>
</dbReference>
<dbReference type="PRINTS" id="PR00793">
    <property type="entry name" value="PROAMNOPTASE"/>
</dbReference>
<evidence type="ECO:0000256" key="1">
    <source>
        <dbReference type="ARBA" id="ARBA00022801"/>
    </source>
</evidence>
<dbReference type="GO" id="GO:0016020">
    <property type="term" value="C:membrane"/>
    <property type="evidence" value="ECO:0007669"/>
    <property type="project" value="TreeGrafter"/>
</dbReference>
<gene>
    <name evidence="3" type="ORF">BABA_04719</name>
</gene>
<organism evidence="3 4">
    <name type="scientific">Neobacillus bataviensis LMG 21833</name>
    <dbReference type="NCBI Taxonomy" id="1117379"/>
    <lineage>
        <taxon>Bacteria</taxon>
        <taxon>Bacillati</taxon>
        <taxon>Bacillota</taxon>
        <taxon>Bacilli</taxon>
        <taxon>Bacillales</taxon>
        <taxon>Bacillaceae</taxon>
        <taxon>Neobacillus</taxon>
    </lineage>
</organism>
<dbReference type="EMBL" id="AJLS01000036">
    <property type="protein sequence ID" value="EKN70715.1"/>
    <property type="molecule type" value="Genomic_DNA"/>
</dbReference>
<sequence>MFSRSTPTIVSENAVSELKRLNIGGVNQWLLIRGENKNNPILLMIHGGPGAAQIGFNREYQQELEKHFIVVNWDQRGAGLSYSKKIPMGTMNVEQFLNDAIEVTAYLNKEYQKEKIFLLGHSWGSILGLLAINKHPEHFFHYFGVSQVVSMRLAEELSYDLVLEMARELNNVKAIQELSEIGKPPWGKLKHDKVHQKYLELFGGGISHDGKLVKEFVKNLLMSKEYTFFDMVRHVKGQLFSMKAMIKELRELDLKDVIQKVEVPVTFIMGKYDLTVPHSPTQEFFNQLEAPSKEWITFENSAHSPNYEELEKFTGIVLERLNR</sequence>
<dbReference type="Proteomes" id="UP000006316">
    <property type="component" value="Unassembled WGS sequence"/>
</dbReference>
<evidence type="ECO:0000259" key="2">
    <source>
        <dbReference type="Pfam" id="PF12146"/>
    </source>
</evidence>
<dbReference type="Gene3D" id="3.40.50.1820">
    <property type="entry name" value="alpha/beta hydrolase"/>
    <property type="match status" value="1"/>
</dbReference>
<dbReference type="PANTHER" id="PTHR43798">
    <property type="entry name" value="MONOACYLGLYCEROL LIPASE"/>
    <property type="match status" value="1"/>
</dbReference>
<comment type="caution">
    <text evidence="3">The sequence shown here is derived from an EMBL/GenBank/DDBJ whole genome shotgun (WGS) entry which is preliminary data.</text>
</comment>
<protein>
    <submittedName>
        <fullName evidence="3">YbaC</fullName>
    </submittedName>
</protein>
<dbReference type="OrthoDB" id="53505at2"/>
<dbReference type="PANTHER" id="PTHR43798:SF33">
    <property type="entry name" value="HYDROLASE, PUTATIVE (AFU_ORTHOLOGUE AFUA_2G14860)-RELATED"/>
    <property type="match status" value="1"/>
</dbReference>
<dbReference type="InterPro" id="IPR002410">
    <property type="entry name" value="Peptidase_S33"/>
</dbReference>
<proteinExistence type="predicted"/>
<dbReference type="SUPFAM" id="SSF53474">
    <property type="entry name" value="alpha/beta-Hydrolases"/>
    <property type="match status" value="1"/>
</dbReference>
<dbReference type="InterPro" id="IPR022742">
    <property type="entry name" value="Hydrolase_4"/>
</dbReference>
<dbReference type="Pfam" id="PF12146">
    <property type="entry name" value="Hydrolase_4"/>
    <property type="match status" value="1"/>
</dbReference>
<keyword evidence="1" id="KW-0378">Hydrolase</keyword>
<keyword evidence="4" id="KW-1185">Reference proteome</keyword>
<dbReference type="STRING" id="1117379.BABA_04719"/>
<evidence type="ECO:0000313" key="3">
    <source>
        <dbReference type="EMBL" id="EKN70715.1"/>
    </source>
</evidence>
<accession>K6CHU9</accession>